<feature type="transmembrane region" description="Helical" evidence="7">
    <location>
        <begin position="282"/>
        <end position="305"/>
    </location>
</feature>
<comment type="subcellular location">
    <subcellularLocation>
        <location evidence="1">Cell inner membrane</location>
        <topology evidence="1">Multi-pass membrane protein</topology>
    </subcellularLocation>
</comment>
<proteinExistence type="predicted"/>
<organism evidence="8 9">
    <name type="scientific">Ramlibacter humi</name>
    <dbReference type="NCBI Taxonomy" id="2530451"/>
    <lineage>
        <taxon>Bacteria</taxon>
        <taxon>Pseudomonadati</taxon>
        <taxon>Pseudomonadota</taxon>
        <taxon>Betaproteobacteria</taxon>
        <taxon>Burkholderiales</taxon>
        <taxon>Comamonadaceae</taxon>
        <taxon>Ramlibacter</taxon>
    </lineage>
</organism>
<evidence type="ECO:0000256" key="2">
    <source>
        <dbReference type="ARBA" id="ARBA00022448"/>
    </source>
</evidence>
<name>A0A4Z0CB78_9BURK</name>
<feature type="transmembrane region" description="Helical" evidence="7">
    <location>
        <begin position="414"/>
        <end position="436"/>
    </location>
</feature>
<feature type="transmembrane region" description="Helical" evidence="7">
    <location>
        <begin position="131"/>
        <end position="153"/>
    </location>
</feature>
<dbReference type="Pfam" id="PF01554">
    <property type="entry name" value="MatE"/>
    <property type="match status" value="2"/>
</dbReference>
<dbReference type="OrthoDB" id="9806302at2"/>
<feature type="transmembrane region" description="Helical" evidence="7">
    <location>
        <begin position="165"/>
        <end position="184"/>
    </location>
</feature>
<evidence type="ECO:0000256" key="1">
    <source>
        <dbReference type="ARBA" id="ARBA00004429"/>
    </source>
</evidence>
<dbReference type="RefSeq" id="WP_135249002.1">
    <property type="nucleotide sequence ID" value="NZ_SMLK01000001.1"/>
</dbReference>
<evidence type="ECO:0000313" key="9">
    <source>
        <dbReference type="Proteomes" id="UP000297839"/>
    </source>
</evidence>
<comment type="caution">
    <text evidence="8">The sequence shown here is derived from an EMBL/GenBank/DDBJ whole genome shotgun (WGS) entry which is preliminary data.</text>
</comment>
<feature type="transmembrane region" description="Helical" evidence="7">
    <location>
        <begin position="51"/>
        <end position="74"/>
    </location>
</feature>
<evidence type="ECO:0000256" key="3">
    <source>
        <dbReference type="ARBA" id="ARBA00022475"/>
    </source>
</evidence>
<feature type="transmembrane region" description="Helical" evidence="7">
    <location>
        <begin position="248"/>
        <end position="270"/>
    </location>
</feature>
<evidence type="ECO:0000256" key="5">
    <source>
        <dbReference type="ARBA" id="ARBA00022989"/>
    </source>
</evidence>
<keyword evidence="9" id="KW-1185">Reference proteome</keyword>
<gene>
    <name evidence="8" type="ORF">EZ216_07175</name>
</gene>
<reference evidence="8 9" key="1">
    <citation type="submission" date="2019-03" db="EMBL/GenBank/DDBJ databases">
        <title>Ramlibacter sp. 18x22-1, whole genome shotgun sequence.</title>
        <authorList>
            <person name="Zhang X."/>
            <person name="Feng G."/>
            <person name="Zhu H."/>
        </authorList>
    </citation>
    <scope>NUCLEOTIDE SEQUENCE [LARGE SCALE GENOMIC DNA]</scope>
    <source>
        <strain evidence="8 9">18x22-1</strain>
    </source>
</reference>
<dbReference type="InterPro" id="IPR048279">
    <property type="entry name" value="MdtK-like"/>
</dbReference>
<dbReference type="PIRSF" id="PIRSF006603">
    <property type="entry name" value="DinF"/>
    <property type="match status" value="1"/>
</dbReference>
<feature type="transmembrane region" description="Helical" evidence="7">
    <location>
        <begin position="196"/>
        <end position="214"/>
    </location>
</feature>
<evidence type="ECO:0000313" key="8">
    <source>
        <dbReference type="EMBL" id="TFZ08917.1"/>
    </source>
</evidence>
<dbReference type="Proteomes" id="UP000297839">
    <property type="component" value="Unassembled WGS sequence"/>
</dbReference>
<dbReference type="InterPro" id="IPR052031">
    <property type="entry name" value="Membrane_Transporter-Flippase"/>
</dbReference>
<feature type="transmembrane region" description="Helical" evidence="7">
    <location>
        <begin position="86"/>
        <end position="111"/>
    </location>
</feature>
<protein>
    <submittedName>
        <fullName evidence="8">MATE family efflux transporter</fullName>
    </submittedName>
</protein>
<dbReference type="EMBL" id="SMLK01000001">
    <property type="protein sequence ID" value="TFZ08917.1"/>
    <property type="molecule type" value="Genomic_DNA"/>
</dbReference>
<dbReference type="GO" id="GO:0015297">
    <property type="term" value="F:antiporter activity"/>
    <property type="evidence" value="ECO:0007669"/>
    <property type="project" value="InterPro"/>
</dbReference>
<evidence type="ECO:0000256" key="4">
    <source>
        <dbReference type="ARBA" id="ARBA00022692"/>
    </source>
</evidence>
<keyword evidence="2" id="KW-0813">Transport</keyword>
<accession>A0A4Z0CB78</accession>
<keyword evidence="3" id="KW-1003">Cell membrane</keyword>
<feature type="transmembrane region" description="Helical" evidence="7">
    <location>
        <begin position="391"/>
        <end position="408"/>
    </location>
</feature>
<evidence type="ECO:0000256" key="7">
    <source>
        <dbReference type="SAM" id="Phobius"/>
    </source>
</evidence>
<dbReference type="InterPro" id="IPR002528">
    <property type="entry name" value="MATE_fam"/>
</dbReference>
<sequence length="449" mass="47264">MQGAAPPLWRKFLAFLAPLIATNVLQALSGTLNNIYLGRMLGTEALAAAVAFFPLLMFLIALVIGLGTGSSILVGQAWGAKKTEVVLRVAGTSLAGAAVLGVAIAVLGFLGVDWMLAALRTSPAVLPQAVAYAHVMLLALPLVFLAIVASSLLRGVGDTVTPLRMLLVITAFTMLLTPFLIRGLPGVGPLGVKSAAWAVVAGHLASLGWVAWHLTRRGHVFAWPAVSPHLRFDGALLRQVVRLGTPTGLFFITGSLADIALLSLVNAHGVQATAAWGAVNQVMAYVQFPAVSISIATSVFAAQAIGGDRLDEVGHVTRIGLGMNLALTGGLALVMALGAPWVVQLFIVDPAVIELASKVLYVTVWGSMLFGMASVFSGVMRAAGTVRVPTIISLSCLALLMFPLGWLFDRTLGLRWIWLAYPATYGTGLVLQALYFHGVWQRGPIRKLV</sequence>
<dbReference type="PANTHER" id="PTHR43549">
    <property type="entry name" value="MULTIDRUG RESISTANCE PROTEIN YPNP-RELATED"/>
    <property type="match status" value="1"/>
</dbReference>
<dbReference type="NCBIfam" id="TIGR00797">
    <property type="entry name" value="matE"/>
    <property type="match status" value="1"/>
</dbReference>
<evidence type="ECO:0000256" key="6">
    <source>
        <dbReference type="ARBA" id="ARBA00023136"/>
    </source>
</evidence>
<dbReference type="PANTHER" id="PTHR43549:SF3">
    <property type="entry name" value="MULTIDRUG RESISTANCE PROTEIN YPNP-RELATED"/>
    <property type="match status" value="1"/>
</dbReference>
<feature type="transmembrane region" description="Helical" evidence="7">
    <location>
        <begin position="325"/>
        <end position="347"/>
    </location>
</feature>
<dbReference type="GO" id="GO:0042910">
    <property type="term" value="F:xenobiotic transmembrane transporter activity"/>
    <property type="evidence" value="ECO:0007669"/>
    <property type="project" value="InterPro"/>
</dbReference>
<keyword evidence="4 7" id="KW-0812">Transmembrane</keyword>
<dbReference type="GO" id="GO:0005886">
    <property type="term" value="C:plasma membrane"/>
    <property type="evidence" value="ECO:0007669"/>
    <property type="project" value="UniProtKB-SubCell"/>
</dbReference>
<feature type="transmembrane region" description="Helical" evidence="7">
    <location>
        <begin position="359"/>
        <end position="379"/>
    </location>
</feature>
<keyword evidence="6 7" id="KW-0472">Membrane</keyword>
<keyword evidence="5 7" id="KW-1133">Transmembrane helix</keyword>
<dbReference type="AlphaFoldDB" id="A0A4Z0CB78"/>